<evidence type="ECO:0000256" key="4">
    <source>
        <dbReference type="ARBA" id="ARBA00022838"/>
    </source>
</evidence>
<dbReference type="HOGENOM" id="CLU_004597_0_0_1"/>
<name>B4MPS0_DROWI</name>
<evidence type="ECO:0000256" key="7">
    <source>
        <dbReference type="PROSITE-ProRule" id="PRU10141"/>
    </source>
</evidence>
<dbReference type="GO" id="GO:0070193">
    <property type="term" value="P:synaptonemal complex organization"/>
    <property type="evidence" value="ECO:0007669"/>
    <property type="project" value="EnsemblMetazoa"/>
</dbReference>
<dbReference type="eggNOG" id="KOG1166">
    <property type="taxonomic scope" value="Eukaryota"/>
</dbReference>
<dbReference type="PROSITE" id="PS50011">
    <property type="entry name" value="PROTEIN_KINASE_DOM"/>
    <property type="match status" value="1"/>
</dbReference>
<dbReference type="Gene3D" id="1.10.510.10">
    <property type="entry name" value="Transferase(Phosphotransferase) domain 1"/>
    <property type="match status" value="1"/>
</dbReference>
<reference evidence="11 12" key="1">
    <citation type="journal article" date="2007" name="Nature">
        <title>Evolution of genes and genomes on the Drosophila phylogeny.</title>
        <authorList>
            <consortium name="Drosophila 12 Genomes Consortium"/>
            <person name="Clark A.G."/>
            <person name="Eisen M.B."/>
            <person name="Smith D.R."/>
            <person name="Bergman C.M."/>
            <person name="Oliver B."/>
            <person name="Markow T.A."/>
            <person name="Kaufman T.C."/>
            <person name="Kellis M."/>
            <person name="Gelbart W."/>
            <person name="Iyer V.N."/>
            <person name="Pollard D.A."/>
            <person name="Sackton T.B."/>
            <person name="Larracuente A.M."/>
            <person name="Singh N.D."/>
            <person name="Abad J.P."/>
            <person name="Abt D.N."/>
            <person name="Adryan B."/>
            <person name="Aguade M."/>
            <person name="Akashi H."/>
            <person name="Anderson W.W."/>
            <person name="Aquadro C.F."/>
            <person name="Ardell D.H."/>
            <person name="Arguello R."/>
            <person name="Artieri C.G."/>
            <person name="Barbash D.A."/>
            <person name="Barker D."/>
            <person name="Barsanti P."/>
            <person name="Batterham P."/>
            <person name="Batzoglou S."/>
            <person name="Begun D."/>
            <person name="Bhutkar A."/>
            <person name="Blanco E."/>
            <person name="Bosak S.A."/>
            <person name="Bradley R.K."/>
            <person name="Brand A.D."/>
            <person name="Brent M.R."/>
            <person name="Brooks A.N."/>
            <person name="Brown R.H."/>
            <person name="Butlin R.K."/>
            <person name="Caggese C."/>
            <person name="Calvi B.R."/>
            <person name="Bernardo de Carvalho A."/>
            <person name="Caspi A."/>
            <person name="Castrezana S."/>
            <person name="Celniker S.E."/>
            <person name="Chang J.L."/>
            <person name="Chapple C."/>
            <person name="Chatterji S."/>
            <person name="Chinwalla A."/>
            <person name="Civetta A."/>
            <person name="Clifton S.W."/>
            <person name="Comeron J.M."/>
            <person name="Costello J.C."/>
            <person name="Coyne J.A."/>
            <person name="Daub J."/>
            <person name="David R.G."/>
            <person name="Delcher A.L."/>
            <person name="Delehaunty K."/>
            <person name="Do C.B."/>
            <person name="Ebling H."/>
            <person name="Edwards K."/>
            <person name="Eickbush T."/>
            <person name="Evans J.D."/>
            <person name="Filipski A."/>
            <person name="Findeiss S."/>
            <person name="Freyhult E."/>
            <person name="Fulton L."/>
            <person name="Fulton R."/>
            <person name="Garcia A.C."/>
            <person name="Gardiner A."/>
            <person name="Garfield D.A."/>
            <person name="Garvin B.E."/>
            <person name="Gibson G."/>
            <person name="Gilbert D."/>
            <person name="Gnerre S."/>
            <person name="Godfrey J."/>
            <person name="Good R."/>
            <person name="Gotea V."/>
            <person name="Gravely B."/>
            <person name="Greenberg A.J."/>
            <person name="Griffiths-Jones S."/>
            <person name="Gross S."/>
            <person name="Guigo R."/>
            <person name="Gustafson E.A."/>
            <person name="Haerty W."/>
            <person name="Hahn M.W."/>
            <person name="Halligan D.L."/>
            <person name="Halpern A.L."/>
            <person name="Halter G.M."/>
            <person name="Han M.V."/>
            <person name="Heger A."/>
            <person name="Hillier L."/>
            <person name="Hinrichs A.S."/>
            <person name="Holmes I."/>
            <person name="Hoskins R.A."/>
            <person name="Hubisz M.J."/>
            <person name="Hultmark D."/>
            <person name="Huntley M.A."/>
            <person name="Jaffe D.B."/>
            <person name="Jagadeeshan S."/>
            <person name="Jeck W.R."/>
            <person name="Johnson J."/>
            <person name="Jones C.D."/>
            <person name="Jordan W.C."/>
            <person name="Karpen G.H."/>
            <person name="Kataoka E."/>
            <person name="Keightley P.D."/>
            <person name="Kheradpour P."/>
            <person name="Kirkness E.F."/>
            <person name="Koerich L.B."/>
            <person name="Kristiansen K."/>
            <person name="Kudrna D."/>
            <person name="Kulathinal R.J."/>
            <person name="Kumar S."/>
            <person name="Kwok R."/>
            <person name="Lander E."/>
            <person name="Langley C.H."/>
            <person name="Lapoint R."/>
            <person name="Lazzaro B.P."/>
            <person name="Lee S.J."/>
            <person name="Levesque L."/>
            <person name="Li R."/>
            <person name="Lin C.F."/>
            <person name="Lin M.F."/>
            <person name="Lindblad-Toh K."/>
            <person name="Llopart A."/>
            <person name="Long M."/>
            <person name="Low L."/>
            <person name="Lozovsky E."/>
            <person name="Lu J."/>
            <person name="Luo M."/>
            <person name="Machado C.A."/>
            <person name="Makalowski W."/>
            <person name="Marzo M."/>
            <person name="Matsuda M."/>
            <person name="Matzkin L."/>
            <person name="McAllister B."/>
            <person name="McBride C.S."/>
            <person name="McKernan B."/>
            <person name="McKernan K."/>
            <person name="Mendez-Lago M."/>
            <person name="Minx P."/>
            <person name="Mollenhauer M.U."/>
            <person name="Montooth K."/>
            <person name="Mount S.M."/>
            <person name="Mu X."/>
            <person name="Myers E."/>
            <person name="Negre B."/>
            <person name="Newfeld S."/>
            <person name="Nielsen R."/>
            <person name="Noor M.A."/>
            <person name="O'Grady P."/>
            <person name="Pachter L."/>
            <person name="Papaceit M."/>
            <person name="Parisi M.J."/>
            <person name="Parisi M."/>
            <person name="Parts L."/>
            <person name="Pedersen J.S."/>
            <person name="Pesole G."/>
            <person name="Phillippy A.M."/>
            <person name="Ponting C.P."/>
            <person name="Pop M."/>
            <person name="Porcelli D."/>
            <person name="Powell J.R."/>
            <person name="Prohaska S."/>
            <person name="Pruitt K."/>
            <person name="Puig M."/>
            <person name="Quesneville H."/>
            <person name="Ram K.R."/>
            <person name="Rand D."/>
            <person name="Rasmussen M.D."/>
            <person name="Reed L.K."/>
            <person name="Reenan R."/>
            <person name="Reily A."/>
            <person name="Remington K.A."/>
            <person name="Rieger T.T."/>
            <person name="Ritchie M.G."/>
            <person name="Robin C."/>
            <person name="Rogers Y.H."/>
            <person name="Rohde C."/>
            <person name="Rozas J."/>
            <person name="Rubenfield M.J."/>
            <person name="Ruiz A."/>
            <person name="Russo S."/>
            <person name="Salzberg S.L."/>
            <person name="Sanchez-Gracia A."/>
            <person name="Saranga D.J."/>
            <person name="Sato H."/>
            <person name="Schaeffer S.W."/>
            <person name="Schatz M.C."/>
            <person name="Schlenke T."/>
            <person name="Schwartz R."/>
            <person name="Segarra C."/>
            <person name="Singh R.S."/>
            <person name="Sirot L."/>
            <person name="Sirota M."/>
            <person name="Sisneros N.B."/>
            <person name="Smith C.D."/>
            <person name="Smith T.F."/>
            <person name="Spieth J."/>
            <person name="Stage D.E."/>
            <person name="Stark A."/>
            <person name="Stephan W."/>
            <person name="Strausberg R.L."/>
            <person name="Strempel S."/>
            <person name="Sturgill D."/>
            <person name="Sutton G."/>
            <person name="Sutton G.G."/>
            <person name="Tao W."/>
            <person name="Teichmann S."/>
            <person name="Tobari Y.N."/>
            <person name="Tomimura Y."/>
            <person name="Tsolas J.M."/>
            <person name="Valente V.L."/>
            <person name="Venter E."/>
            <person name="Venter J.C."/>
            <person name="Vicario S."/>
            <person name="Vieira F.G."/>
            <person name="Vilella A.J."/>
            <person name="Villasante A."/>
            <person name="Walenz B."/>
            <person name="Wang J."/>
            <person name="Wasserman M."/>
            <person name="Watts T."/>
            <person name="Wilson D."/>
            <person name="Wilson R.K."/>
            <person name="Wing R.A."/>
            <person name="Wolfner M.F."/>
            <person name="Wong A."/>
            <person name="Wong G.K."/>
            <person name="Wu C.I."/>
            <person name="Wu G."/>
            <person name="Yamamoto D."/>
            <person name="Yang H.P."/>
            <person name="Yang S.P."/>
            <person name="Yorke J.A."/>
            <person name="Yoshida K."/>
            <person name="Zdobnov E."/>
            <person name="Zhang P."/>
            <person name="Zhang Y."/>
            <person name="Zimin A.V."/>
            <person name="Baldwin J."/>
            <person name="Abdouelleil A."/>
            <person name="Abdulkadir J."/>
            <person name="Abebe A."/>
            <person name="Abera B."/>
            <person name="Abreu J."/>
            <person name="Acer S.C."/>
            <person name="Aftuck L."/>
            <person name="Alexander A."/>
            <person name="An P."/>
            <person name="Anderson E."/>
            <person name="Anderson S."/>
            <person name="Arachi H."/>
            <person name="Azer M."/>
            <person name="Bachantsang P."/>
            <person name="Barry A."/>
            <person name="Bayul T."/>
            <person name="Berlin A."/>
            <person name="Bessette D."/>
            <person name="Bloom T."/>
            <person name="Blye J."/>
            <person name="Boguslavskiy L."/>
            <person name="Bonnet C."/>
            <person name="Boukhgalter B."/>
            <person name="Bourzgui I."/>
            <person name="Brown A."/>
            <person name="Cahill P."/>
            <person name="Channer S."/>
            <person name="Cheshatsang Y."/>
            <person name="Chuda L."/>
            <person name="Citroen M."/>
            <person name="Collymore A."/>
            <person name="Cooke P."/>
            <person name="Costello M."/>
            <person name="D'Aco K."/>
            <person name="Daza R."/>
            <person name="De Haan G."/>
            <person name="DeGray S."/>
            <person name="DeMaso C."/>
            <person name="Dhargay N."/>
            <person name="Dooley K."/>
            <person name="Dooley E."/>
            <person name="Doricent M."/>
            <person name="Dorje P."/>
            <person name="Dorjee K."/>
            <person name="Dupes A."/>
            <person name="Elong R."/>
            <person name="Falk J."/>
            <person name="Farina A."/>
            <person name="Faro S."/>
            <person name="Ferguson D."/>
            <person name="Fisher S."/>
            <person name="Foley C.D."/>
            <person name="Franke A."/>
            <person name="Friedrich D."/>
            <person name="Gadbois L."/>
            <person name="Gearin G."/>
            <person name="Gearin C.R."/>
            <person name="Giannoukos G."/>
            <person name="Goode T."/>
            <person name="Graham J."/>
            <person name="Grandbois E."/>
            <person name="Grewal S."/>
            <person name="Gyaltsen K."/>
            <person name="Hafez N."/>
            <person name="Hagos B."/>
            <person name="Hall J."/>
            <person name="Henson C."/>
            <person name="Hollinger A."/>
            <person name="Honan T."/>
            <person name="Huard M.D."/>
            <person name="Hughes L."/>
            <person name="Hurhula B."/>
            <person name="Husby M.E."/>
            <person name="Kamat A."/>
            <person name="Kanga B."/>
            <person name="Kashin S."/>
            <person name="Khazanovich D."/>
            <person name="Kisner P."/>
            <person name="Lance K."/>
            <person name="Lara M."/>
            <person name="Lee W."/>
            <person name="Lennon N."/>
            <person name="Letendre F."/>
            <person name="LeVine R."/>
            <person name="Lipovsky A."/>
            <person name="Liu X."/>
            <person name="Liu J."/>
            <person name="Liu S."/>
            <person name="Lokyitsang T."/>
            <person name="Lokyitsang Y."/>
            <person name="Lubonja R."/>
            <person name="Lui A."/>
            <person name="MacDonald P."/>
            <person name="Magnisalis V."/>
            <person name="Maru K."/>
            <person name="Matthews C."/>
            <person name="McCusker W."/>
            <person name="McDonough S."/>
            <person name="Mehta T."/>
            <person name="Meldrim J."/>
            <person name="Meneus L."/>
            <person name="Mihai O."/>
            <person name="Mihalev A."/>
            <person name="Mihova T."/>
            <person name="Mittelman R."/>
            <person name="Mlenga V."/>
            <person name="Montmayeur A."/>
            <person name="Mulrain L."/>
            <person name="Navidi A."/>
            <person name="Naylor J."/>
            <person name="Negash T."/>
            <person name="Nguyen T."/>
            <person name="Nguyen N."/>
            <person name="Nicol R."/>
            <person name="Norbu C."/>
            <person name="Norbu N."/>
            <person name="Novod N."/>
            <person name="O'Neill B."/>
            <person name="Osman S."/>
            <person name="Markiewicz E."/>
            <person name="Oyono O.L."/>
            <person name="Patti C."/>
            <person name="Phunkhang P."/>
            <person name="Pierre F."/>
            <person name="Priest M."/>
            <person name="Raghuraman S."/>
            <person name="Rege F."/>
            <person name="Reyes R."/>
            <person name="Rise C."/>
            <person name="Rogov P."/>
            <person name="Ross K."/>
            <person name="Ryan E."/>
            <person name="Settipalli S."/>
            <person name="Shea T."/>
            <person name="Sherpa N."/>
            <person name="Shi L."/>
            <person name="Shih D."/>
            <person name="Sparrow T."/>
            <person name="Spaulding J."/>
            <person name="Stalker J."/>
            <person name="Stange-Thomann N."/>
            <person name="Stavropoulos S."/>
            <person name="Stone C."/>
            <person name="Strader C."/>
            <person name="Tesfaye S."/>
            <person name="Thomson T."/>
            <person name="Thoulutsang Y."/>
            <person name="Thoulutsang D."/>
            <person name="Topham K."/>
            <person name="Topping I."/>
            <person name="Tsamla T."/>
            <person name="Vassiliev H."/>
            <person name="Vo A."/>
            <person name="Wangchuk T."/>
            <person name="Wangdi T."/>
            <person name="Weiand M."/>
            <person name="Wilkinson J."/>
            <person name="Wilson A."/>
            <person name="Yadav S."/>
            <person name="Young G."/>
            <person name="Yu Q."/>
            <person name="Zembek L."/>
            <person name="Zhong D."/>
            <person name="Zimmer A."/>
            <person name="Zwirko Z."/>
            <person name="Jaffe D.B."/>
            <person name="Alvarez P."/>
            <person name="Brockman W."/>
            <person name="Butler J."/>
            <person name="Chin C."/>
            <person name="Gnerre S."/>
            <person name="Grabherr M."/>
            <person name="Kleber M."/>
            <person name="Mauceli E."/>
            <person name="MacCallum I."/>
        </authorList>
    </citation>
    <scope>NUCLEOTIDE SEQUENCE [LARGE SCALE GENOMIC DNA]</scope>
    <source>
        <strain evidence="12">Tucson 14030-0811.24</strain>
    </source>
</reference>
<accession>B4MPS0</accession>
<feature type="region of interest" description="Disordered" evidence="8">
    <location>
        <begin position="699"/>
        <end position="739"/>
    </location>
</feature>
<dbReference type="InterPro" id="IPR013212">
    <property type="entry name" value="Mad3/Bub1_I"/>
</dbReference>
<comment type="subcellular location">
    <subcellularLocation>
        <location evidence="1">Chromosome</location>
        <location evidence="1">Centromere</location>
        <location evidence="1">Kinetochore</location>
    </subcellularLocation>
</comment>
<dbReference type="InterPro" id="IPR017441">
    <property type="entry name" value="Protein_kinase_ATP_BS"/>
</dbReference>
<evidence type="ECO:0000256" key="3">
    <source>
        <dbReference type="ARBA" id="ARBA00022741"/>
    </source>
</evidence>
<keyword evidence="2" id="KW-0158">Chromosome</keyword>
<dbReference type="FunFam" id="1.25.40.430:FF:000003">
    <property type="entry name" value="Checkpoint serine/threonine-protein kinase BUB1"/>
    <property type="match status" value="1"/>
</dbReference>
<dbReference type="STRING" id="7260.B4MPS0"/>
<dbReference type="GO" id="GO:0005524">
    <property type="term" value="F:ATP binding"/>
    <property type="evidence" value="ECO:0007669"/>
    <property type="project" value="UniProtKB-UniRule"/>
</dbReference>
<protein>
    <submittedName>
        <fullName evidence="11">GK21755</fullName>
    </submittedName>
</protein>
<dbReference type="SUPFAM" id="SSF56112">
    <property type="entry name" value="Protein kinase-like (PK-like)"/>
    <property type="match status" value="1"/>
</dbReference>
<dbReference type="Pfam" id="PF00069">
    <property type="entry name" value="Pkinase"/>
    <property type="match status" value="1"/>
</dbReference>
<dbReference type="SMR" id="B4MPS0"/>
<evidence type="ECO:0000256" key="5">
    <source>
        <dbReference type="ARBA" id="ARBA00022840"/>
    </source>
</evidence>
<feature type="compositionally biased region" description="Low complexity" evidence="8">
    <location>
        <begin position="707"/>
        <end position="730"/>
    </location>
</feature>
<feature type="domain" description="Protein kinase" evidence="9">
    <location>
        <begin position="1148"/>
        <end position="1434"/>
    </location>
</feature>
<keyword evidence="12" id="KW-1185">Reference proteome</keyword>
<evidence type="ECO:0000256" key="8">
    <source>
        <dbReference type="SAM" id="MobiDB-lite"/>
    </source>
</evidence>
<dbReference type="Pfam" id="PF08311">
    <property type="entry name" value="Mad3_BUB1_I"/>
    <property type="match status" value="1"/>
</dbReference>
<dbReference type="GO" id="GO:0007094">
    <property type="term" value="P:mitotic spindle assembly checkpoint signaling"/>
    <property type="evidence" value="ECO:0007669"/>
    <property type="project" value="EnsemblMetazoa"/>
</dbReference>
<evidence type="ECO:0000313" key="11">
    <source>
        <dbReference type="EMBL" id="EDW74109.1"/>
    </source>
</evidence>
<dbReference type="PROSITE" id="PS00108">
    <property type="entry name" value="PROTEIN_KINASE_ST"/>
    <property type="match status" value="1"/>
</dbReference>
<feature type="domain" description="BUB1 N-terminal" evidence="10">
    <location>
        <begin position="45"/>
        <end position="206"/>
    </location>
</feature>
<dbReference type="GO" id="GO:0005634">
    <property type="term" value="C:nucleus"/>
    <property type="evidence" value="ECO:0007669"/>
    <property type="project" value="TreeGrafter"/>
</dbReference>
<evidence type="ECO:0000256" key="2">
    <source>
        <dbReference type="ARBA" id="ARBA00022454"/>
    </source>
</evidence>
<gene>
    <name evidence="11" type="primary">Dwil\GK21755</name>
    <name evidence="11" type="ORF">Dwil_GK21755</name>
</gene>
<evidence type="ECO:0000256" key="1">
    <source>
        <dbReference type="ARBA" id="ARBA00004629"/>
    </source>
</evidence>
<dbReference type="OrthoDB" id="248495at2759"/>
<dbReference type="CDD" id="cd13981">
    <property type="entry name" value="STKc_Bub1_BubR1"/>
    <property type="match status" value="1"/>
</dbReference>
<keyword evidence="6" id="KW-0137">Centromere</keyword>
<keyword evidence="3 7" id="KW-0547">Nucleotide-binding</keyword>
<dbReference type="GO" id="GO:0031507">
    <property type="term" value="P:heterochromatin formation"/>
    <property type="evidence" value="ECO:0007669"/>
    <property type="project" value="EnsemblMetazoa"/>
</dbReference>
<keyword evidence="5 7" id="KW-0067">ATP-binding</keyword>
<dbReference type="PANTHER" id="PTHR14030">
    <property type="entry name" value="MITOTIC CHECKPOINT SERINE/THREONINE-PROTEIN KINASE BUB1"/>
    <property type="match status" value="1"/>
</dbReference>
<evidence type="ECO:0000259" key="10">
    <source>
        <dbReference type="PROSITE" id="PS51489"/>
    </source>
</evidence>
<dbReference type="PROSITE" id="PS51489">
    <property type="entry name" value="BUB1_N"/>
    <property type="match status" value="1"/>
</dbReference>
<dbReference type="EMBL" id="CH963849">
    <property type="protein sequence ID" value="EDW74109.1"/>
    <property type="molecule type" value="Genomic_DNA"/>
</dbReference>
<dbReference type="GO" id="GO:0007066">
    <property type="term" value="P:female meiosis sister chromatid cohesion"/>
    <property type="evidence" value="ECO:0007669"/>
    <property type="project" value="EnsemblMetazoa"/>
</dbReference>
<dbReference type="InParanoid" id="B4MPS0"/>
<dbReference type="GO" id="GO:0007096">
    <property type="term" value="P:regulation of exit from mitosis"/>
    <property type="evidence" value="ECO:0007669"/>
    <property type="project" value="EnsemblMetazoa"/>
</dbReference>
<dbReference type="OMA" id="QMFNMFI"/>
<dbReference type="InterPro" id="IPR011009">
    <property type="entry name" value="Kinase-like_dom_sf"/>
</dbReference>
<dbReference type="PROSITE" id="PS00107">
    <property type="entry name" value="PROTEIN_KINASE_ATP"/>
    <property type="match status" value="1"/>
</dbReference>
<dbReference type="GO" id="GO:0032991">
    <property type="term" value="C:protein-containing complex"/>
    <property type="evidence" value="ECO:0007669"/>
    <property type="project" value="UniProtKB-ARBA"/>
</dbReference>
<dbReference type="PANTHER" id="PTHR14030:SF4">
    <property type="entry name" value="BUB1 KINASE, ISOFORM A-RELATED"/>
    <property type="match status" value="1"/>
</dbReference>
<evidence type="ECO:0000259" key="9">
    <source>
        <dbReference type="PROSITE" id="PS50011"/>
    </source>
</evidence>
<dbReference type="SMART" id="SM00220">
    <property type="entry name" value="S_TKc"/>
    <property type="match status" value="1"/>
</dbReference>
<dbReference type="GO" id="GO:0005737">
    <property type="term" value="C:cytoplasm"/>
    <property type="evidence" value="ECO:0007669"/>
    <property type="project" value="EnsemblMetazoa"/>
</dbReference>
<proteinExistence type="predicted"/>
<dbReference type="InterPro" id="IPR000719">
    <property type="entry name" value="Prot_kinase_dom"/>
</dbReference>
<dbReference type="Proteomes" id="UP000007798">
    <property type="component" value="Unassembled WGS sequence"/>
</dbReference>
<evidence type="ECO:0000313" key="12">
    <source>
        <dbReference type="Proteomes" id="UP000007798"/>
    </source>
</evidence>
<dbReference type="GO" id="GO:0007065">
    <property type="term" value="P:male meiosis sister chromatid cohesion"/>
    <property type="evidence" value="ECO:0007669"/>
    <property type="project" value="EnsemblMetazoa"/>
</dbReference>
<dbReference type="GO" id="GO:0051754">
    <property type="term" value="P:meiotic sister chromatid cohesion, centromeric"/>
    <property type="evidence" value="ECO:0007669"/>
    <property type="project" value="EnsemblMetazoa"/>
</dbReference>
<sequence length="1434" mass="161579">MDFENAKENIQPLASGRNVSLLQASVISQDGGPGHELLIQQRKQMEENIESYEGDDPLTPWYDYICWIEQSYPAGGTGSGLQAAMHKCLTKFEQDERYKQDGRLIKLFIKYMKNQKDQLECYQQMYNSGIGTMLADFYIAWAYSYDLSGNMSKADDIFRLGIACRAEPLDDLREAHQHFGYTVGQRVLHTGERAEEAVQELNERRLALQSLRGQKLRNVNTITVGSIRTGAAVRSQMPGVVEGQSSRTRPNLVRQVSVYHDENADGNLPIAVPPLPDAEPKTSLRSIIDATRQQENLKEPVGWNKAHAKPFKPSKIFGRHAHAPELGFGIHVDEQKVLPFKFPPNWVEKNKPLEPWVTPVTIEDEPNPKELPCYNKCLCYPLPNLEFSPEEYMAYYRLKRIDPQHRFVQKHNKWWSLGMEAGVRRFPNYPSASTPQTLDELDKYFKPPESPGIQFNFAEIYNDAEQREYQVEELLANKWREKRNMTVLDDMDMEETVCLPGEKMPRRKSFFPSSSRKSIMPSKPANSIIVEEEEEEVQKLDQSKRKEIPLPAPVSIPGPAPAAAPAITPSLALKPVNDKDNFVMPAPPSRPKIEIFVDPEEPTPPSAADKPASCAYFDADETCSTQMFNIFIKNQAVSTPKAPQKQAPTRQFGTLLKPQDLEPPASVPDDHPPPPPATNASPGETVSPVMRKQLSTILETSEHGTQSSAATIGTTKSTITSASSSSSPSSECTPGPLRYPRMPNIGLSMVGEEPEQQSLLQAGNFTRRELWEPNAPSGPLMKSIRFQEDKTETVPRPHQLFRFQEDKTETLPKMPLAEVANSSKVLNVPPEPPMLPAESDKGDNFFNLFCKSPDANKTFGSPLRQDVSKKRCDQPTPDVFKKSQKVLPLPQEVSKLAESFMADLSFVPETQPQPKPNNFEIFLDETVPETQPQLSPLKQNHSIKKEEIRSTHLTDSFMKNCTELSSCPPASMPMPAVLPSSANSSSATSLKFLSGLEKSPTGKCENFELNAATEMFATNISMIKNSTLLPVPQINPPLPLPIEEHGDLSIYYKKTPLTPKQTQRSWSQPDQDEDGDYLHPVKGPLEQSVLNETLADTNVNPFNADLIASLLESIDFTLYIEKLPNCQMLRDVKKLQPNTEIYVNDEQFKVLKCIGKGAYGSVFSGKHVKSGKKVALKQERPTNYWEYYVGLEVHSRLTSEQMIPAFMAIDYALVGNNSSIYISDFSPFGSLIDVCNKIKKHTNRNVDEYVVMHLSCQILDIIDHLHAIGIIHADIKPDNFLLMQPLKAQPNDLSLQLIDFGVAIDTKLFPPNQSFNYINNDDIFKCIEMRTGRPWTYQLDLFGLAGVLHVMLLGRYMEVAQRTPNTNIWLPKNALPRYYNQIWESIFRTLLNIRDCRTMPNLQQLKTSLKSEMAEKEKYVNEAVHKFNAILLQS</sequence>
<dbReference type="Gene3D" id="1.25.40.430">
    <property type="match status" value="1"/>
</dbReference>
<organism evidence="12">
    <name type="scientific">Drosophila willistoni</name>
    <name type="common">Fruit fly</name>
    <dbReference type="NCBI Taxonomy" id="7260"/>
    <lineage>
        <taxon>Eukaryota</taxon>
        <taxon>Metazoa</taxon>
        <taxon>Ecdysozoa</taxon>
        <taxon>Arthropoda</taxon>
        <taxon>Hexapoda</taxon>
        <taxon>Insecta</taxon>
        <taxon>Pterygota</taxon>
        <taxon>Neoptera</taxon>
        <taxon>Endopterygota</taxon>
        <taxon>Diptera</taxon>
        <taxon>Brachycera</taxon>
        <taxon>Muscomorpha</taxon>
        <taxon>Ephydroidea</taxon>
        <taxon>Drosophilidae</taxon>
        <taxon>Drosophila</taxon>
        <taxon>Sophophora</taxon>
    </lineage>
</organism>
<evidence type="ECO:0000256" key="6">
    <source>
        <dbReference type="ARBA" id="ARBA00023328"/>
    </source>
</evidence>
<dbReference type="SMART" id="SM00777">
    <property type="entry name" value="Mad3_BUB1_I"/>
    <property type="match status" value="1"/>
</dbReference>
<feature type="region of interest" description="Disordered" evidence="8">
    <location>
        <begin position="656"/>
        <end position="686"/>
    </location>
</feature>
<keyword evidence="4" id="KW-0995">Kinetochore</keyword>
<dbReference type="GO" id="GO:0004672">
    <property type="term" value="F:protein kinase activity"/>
    <property type="evidence" value="ECO:0007669"/>
    <property type="project" value="InterPro"/>
</dbReference>
<feature type="binding site" evidence="7">
    <location>
        <position position="1177"/>
    </location>
    <ligand>
        <name>ATP</name>
        <dbReference type="ChEBI" id="CHEBI:30616"/>
    </ligand>
</feature>
<dbReference type="FunCoup" id="B4MPS0">
    <property type="interactions" value="416"/>
</dbReference>
<dbReference type="GO" id="GO:0000776">
    <property type="term" value="C:kinetochore"/>
    <property type="evidence" value="ECO:0007669"/>
    <property type="project" value="UniProtKB-KW"/>
</dbReference>
<dbReference type="InterPro" id="IPR015661">
    <property type="entry name" value="Bub1/Mad3"/>
</dbReference>
<dbReference type="PhylomeDB" id="B4MPS0"/>
<dbReference type="GO" id="GO:0009267">
    <property type="term" value="P:cellular response to starvation"/>
    <property type="evidence" value="ECO:0007669"/>
    <property type="project" value="EnsemblMetazoa"/>
</dbReference>
<dbReference type="InterPro" id="IPR008271">
    <property type="entry name" value="Ser/Thr_kinase_AS"/>
</dbReference>
<feature type="region of interest" description="Disordered" evidence="8">
    <location>
        <begin position="504"/>
        <end position="525"/>
    </location>
</feature>
<dbReference type="FunFam" id="1.10.510.10:FF:000807">
    <property type="entry name" value="Checkpoint serine/threonine-protein kinase bub1"/>
    <property type="match status" value="1"/>
</dbReference>